<accession>A0A0C3EIW3</accession>
<dbReference type="SUPFAM" id="SSF55753">
    <property type="entry name" value="Actin depolymerizing proteins"/>
    <property type="match status" value="1"/>
</dbReference>
<protein>
    <recommendedName>
        <fullName evidence="2">ADF-H domain-containing protein</fullName>
    </recommendedName>
</protein>
<dbReference type="EMBL" id="KN822010">
    <property type="protein sequence ID" value="KIM68164.1"/>
    <property type="molecule type" value="Genomic_DNA"/>
</dbReference>
<dbReference type="HOGENOM" id="CLU_731895_0_0_1"/>
<feature type="region of interest" description="Disordered" evidence="1">
    <location>
        <begin position="145"/>
        <end position="248"/>
    </location>
</feature>
<dbReference type="CDD" id="cd11281">
    <property type="entry name" value="ADF_drebrin_like"/>
    <property type="match status" value="1"/>
</dbReference>
<dbReference type="InterPro" id="IPR029006">
    <property type="entry name" value="ADF-H/Gelsolin-like_dom_sf"/>
</dbReference>
<dbReference type="STRING" id="1036808.A0A0C3EIW3"/>
<name>A0A0C3EIW3_9AGAM</name>
<proteinExistence type="predicted"/>
<dbReference type="PANTHER" id="PTHR10829:SF25">
    <property type="entry name" value="DREBRIN-LIKE PROTEIN"/>
    <property type="match status" value="1"/>
</dbReference>
<dbReference type="PANTHER" id="PTHR10829">
    <property type="entry name" value="CORTACTIN AND DREBRIN"/>
    <property type="match status" value="1"/>
</dbReference>
<dbReference type="InterPro" id="IPR002108">
    <property type="entry name" value="ADF-H"/>
</dbReference>
<feature type="compositionally biased region" description="Low complexity" evidence="1">
    <location>
        <begin position="288"/>
        <end position="302"/>
    </location>
</feature>
<dbReference type="GO" id="GO:0030864">
    <property type="term" value="C:cortical actin cytoskeleton"/>
    <property type="evidence" value="ECO:0007669"/>
    <property type="project" value="TreeGrafter"/>
</dbReference>
<reference evidence="4" key="2">
    <citation type="submission" date="2015-01" db="EMBL/GenBank/DDBJ databases">
        <title>Evolutionary Origins and Diversification of the Mycorrhizal Mutualists.</title>
        <authorList>
            <consortium name="DOE Joint Genome Institute"/>
            <consortium name="Mycorrhizal Genomics Consortium"/>
            <person name="Kohler A."/>
            <person name="Kuo A."/>
            <person name="Nagy L.G."/>
            <person name="Floudas D."/>
            <person name="Copeland A."/>
            <person name="Barry K.W."/>
            <person name="Cichocki N."/>
            <person name="Veneault-Fourrey C."/>
            <person name="LaButti K."/>
            <person name="Lindquist E.A."/>
            <person name="Lipzen A."/>
            <person name="Lundell T."/>
            <person name="Morin E."/>
            <person name="Murat C."/>
            <person name="Riley R."/>
            <person name="Ohm R."/>
            <person name="Sun H."/>
            <person name="Tunlid A."/>
            <person name="Henrissat B."/>
            <person name="Grigoriev I.V."/>
            <person name="Hibbett D.S."/>
            <person name="Martin F."/>
        </authorList>
    </citation>
    <scope>NUCLEOTIDE SEQUENCE [LARGE SCALE GENOMIC DNA]</scope>
    <source>
        <strain evidence="4">Foug A</strain>
    </source>
</reference>
<dbReference type="GO" id="GO:0005884">
    <property type="term" value="C:actin filament"/>
    <property type="evidence" value="ECO:0007669"/>
    <property type="project" value="TreeGrafter"/>
</dbReference>
<dbReference type="Proteomes" id="UP000053989">
    <property type="component" value="Unassembled WGS sequence"/>
</dbReference>
<feature type="compositionally biased region" description="Low complexity" evidence="1">
    <location>
        <begin position="160"/>
        <end position="173"/>
    </location>
</feature>
<organism evidence="3 4">
    <name type="scientific">Scleroderma citrinum Foug A</name>
    <dbReference type="NCBI Taxonomy" id="1036808"/>
    <lineage>
        <taxon>Eukaryota</taxon>
        <taxon>Fungi</taxon>
        <taxon>Dikarya</taxon>
        <taxon>Basidiomycota</taxon>
        <taxon>Agaricomycotina</taxon>
        <taxon>Agaricomycetes</taxon>
        <taxon>Agaricomycetidae</taxon>
        <taxon>Boletales</taxon>
        <taxon>Sclerodermatineae</taxon>
        <taxon>Sclerodermataceae</taxon>
        <taxon>Scleroderma</taxon>
    </lineage>
</organism>
<feature type="region of interest" description="Disordered" evidence="1">
    <location>
        <begin position="261"/>
        <end position="326"/>
    </location>
</feature>
<dbReference type="AlphaFoldDB" id="A0A0C3EIW3"/>
<evidence type="ECO:0000313" key="4">
    <source>
        <dbReference type="Proteomes" id="UP000053989"/>
    </source>
</evidence>
<dbReference type="Gene3D" id="3.40.20.10">
    <property type="entry name" value="Severin"/>
    <property type="match status" value="1"/>
</dbReference>
<sequence length="378" mass="40609">MSLQVNLSGVEDINESYQNVISGNDINWALFTYDNGGNVLKVQSTGNEGVEELVKEFSDERIQYAFARVIDQNTQLPKFVQINWCGDGVPEADKGFFHVYSSAVASLLRGTHVVIDACNEADIVPSLIMRRVEVDAAILSASRPTISPGSPAYSNTQGNTTSASSSETDTSFSVPLPPRVNGALTINPTPGITTPPSPSETNSSFASPSPSGVNGRHAMNPAVQPPSASFPGVPSTVASASEDFDPQDETSIDFERDFREWFSPEPTPTNPRFSAPSPPRVNGRRPVSPSETSSSLASLSPSGVNGRHAANPAVQPTSASLPAVPPNFLSSDFMESVASSLEDFDPQVLFRQDETGINFEQDFREWFSPEGMESMRND</sequence>
<gene>
    <name evidence="3" type="ORF">SCLCIDRAFT_1008163</name>
</gene>
<feature type="domain" description="ADF-H" evidence="2">
    <location>
        <begin position="4"/>
        <end position="133"/>
    </location>
</feature>
<evidence type="ECO:0000313" key="3">
    <source>
        <dbReference type="EMBL" id="KIM68164.1"/>
    </source>
</evidence>
<dbReference type="SMART" id="SM00102">
    <property type="entry name" value="ADF"/>
    <property type="match status" value="1"/>
</dbReference>
<dbReference type="InParanoid" id="A0A0C3EIW3"/>
<evidence type="ECO:0000259" key="2">
    <source>
        <dbReference type="PROSITE" id="PS51263"/>
    </source>
</evidence>
<feature type="compositionally biased region" description="Polar residues" evidence="1">
    <location>
        <begin position="145"/>
        <end position="159"/>
    </location>
</feature>
<dbReference type="Pfam" id="PF00241">
    <property type="entry name" value="Cofilin_ADF"/>
    <property type="match status" value="1"/>
</dbReference>
<dbReference type="GO" id="GO:0030833">
    <property type="term" value="P:regulation of actin filament polymerization"/>
    <property type="evidence" value="ECO:0007669"/>
    <property type="project" value="TreeGrafter"/>
</dbReference>
<reference evidence="3 4" key="1">
    <citation type="submission" date="2014-04" db="EMBL/GenBank/DDBJ databases">
        <authorList>
            <consortium name="DOE Joint Genome Institute"/>
            <person name="Kuo A."/>
            <person name="Kohler A."/>
            <person name="Nagy L.G."/>
            <person name="Floudas D."/>
            <person name="Copeland A."/>
            <person name="Barry K.W."/>
            <person name="Cichocki N."/>
            <person name="Veneault-Fourrey C."/>
            <person name="LaButti K."/>
            <person name="Lindquist E.A."/>
            <person name="Lipzen A."/>
            <person name="Lundell T."/>
            <person name="Morin E."/>
            <person name="Murat C."/>
            <person name="Sun H."/>
            <person name="Tunlid A."/>
            <person name="Henrissat B."/>
            <person name="Grigoriev I.V."/>
            <person name="Hibbett D.S."/>
            <person name="Martin F."/>
            <person name="Nordberg H.P."/>
            <person name="Cantor M.N."/>
            <person name="Hua S.X."/>
        </authorList>
    </citation>
    <scope>NUCLEOTIDE SEQUENCE [LARGE SCALE GENOMIC DNA]</scope>
    <source>
        <strain evidence="3 4">Foug A</strain>
    </source>
</reference>
<keyword evidence="4" id="KW-1185">Reference proteome</keyword>
<evidence type="ECO:0000256" key="1">
    <source>
        <dbReference type="SAM" id="MobiDB-lite"/>
    </source>
</evidence>
<dbReference type="GO" id="GO:0030427">
    <property type="term" value="C:site of polarized growth"/>
    <property type="evidence" value="ECO:0007669"/>
    <property type="project" value="TreeGrafter"/>
</dbReference>
<dbReference type="GO" id="GO:0051015">
    <property type="term" value="F:actin filament binding"/>
    <property type="evidence" value="ECO:0007669"/>
    <property type="project" value="TreeGrafter"/>
</dbReference>
<dbReference type="OrthoDB" id="5600002at2759"/>
<dbReference type="PROSITE" id="PS51263">
    <property type="entry name" value="ADF_H"/>
    <property type="match status" value="1"/>
</dbReference>